<protein>
    <recommendedName>
        <fullName evidence="2">non-specific serine/threonine protein kinase</fullName>
        <ecNumber evidence="2">2.7.11.1</ecNumber>
    </recommendedName>
</protein>
<dbReference type="Gene3D" id="1.10.510.10">
    <property type="entry name" value="Transferase(Phosphotransferase) domain 1"/>
    <property type="match status" value="1"/>
</dbReference>
<dbReference type="EMBL" id="CP097507">
    <property type="protein sequence ID" value="URE07074.1"/>
    <property type="molecule type" value="Genomic_DNA"/>
</dbReference>
<organism evidence="12 13">
    <name type="scientific">Musa troglodytarum</name>
    <name type="common">fe'i banana</name>
    <dbReference type="NCBI Taxonomy" id="320322"/>
    <lineage>
        <taxon>Eukaryota</taxon>
        <taxon>Viridiplantae</taxon>
        <taxon>Streptophyta</taxon>
        <taxon>Embryophyta</taxon>
        <taxon>Tracheophyta</taxon>
        <taxon>Spermatophyta</taxon>
        <taxon>Magnoliopsida</taxon>
        <taxon>Liliopsida</taxon>
        <taxon>Zingiberales</taxon>
        <taxon>Musaceae</taxon>
        <taxon>Musa</taxon>
    </lineage>
</organism>
<dbReference type="Gene3D" id="3.30.200.20">
    <property type="entry name" value="Phosphorylase Kinase, domain 1"/>
    <property type="match status" value="1"/>
</dbReference>
<evidence type="ECO:0000313" key="12">
    <source>
        <dbReference type="EMBL" id="URE07074.1"/>
    </source>
</evidence>
<keyword evidence="5" id="KW-0547">Nucleotide-binding</keyword>
<evidence type="ECO:0000256" key="6">
    <source>
        <dbReference type="ARBA" id="ARBA00022777"/>
    </source>
</evidence>
<comment type="catalytic activity">
    <reaction evidence="8">
        <text>L-threonyl-[protein] + ATP = O-phospho-L-threonyl-[protein] + ADP + H(+)</text>
        <dbReference type="Rhea" id="RHEA:46608"/>
        <dbReference type="Rhea" id="RHEA-COMP:11060"/>
        <dbReference type="Rhea" id="RHEA-COMP:11605"/>
        <dbReference type="ChEBI" id="CHEBI:15378"/>
        <dbReference type="ChEBI" id="CHEBI:30013"/>
        <dbReference type="ChEBI" id="CHEBI:30616"/>
        <dbReference type="ChEBI" id="CHEBI:61977"/>
        <dbReference type="ChEBI" id="CHEBI:456216"/>
        <dbReference type="EC" id="2.7.11.1"/>
    </reaction>
</comment>
<feature type="domain" description="Protein kinase" evidence="11">
    <location>
        <begin position="756"/>
        <end position="1028"/>
    </location>
</feature>
<dbReference type="Pfam" id="PF14381">
    <property type="entry name" value="EDR1_CTR1_ARMC3_pept"/>
    <property type="match status" value="2"/>
</dbReference>
<reference evidence="12" key="1">
    <citation type="submission" date="2022-05" db="EMBL/GenBank/DDBJ databases">
        <title>The Musa troglodytarum L. genome provides insights into the mechanism of non-climacteric behaviour and enrichment of carotenoids.</title>
        <authorList>
            <person name="Wang J."/>
        </authorList>
    </citation>
    <scope>NUCLEOTIDE SEQUENCE</scope>
    <source>
        <tissue evidence="12">Leaf</tissue>
    </source>
</reference>
<evidence type="ECO:0000256" key="10">
    <source>
        <dbReference type="SAM" id="MobiDB-lite"/>
    </source>
</evidence>
<dbReference type="InterPro" id="IPR001245">
    <property type="entry name" value="Ser-Thr/Tyr_kinase_cat_dom"/>
</dbReference>
<dbReference type="EC" id="2.7.11.1" evidence="2"/>
<dbReference type="PANTHER" id="PTHR23257:SF821">
    <property type="entry name" value="ATP BINDING PROTEIN"/>
    <property type="match status" value="1"/>
</dbReference>
<evidence type="ECO:0000256" key="8">
    <source>
        <dbReference type="ARBA" id="ARBA00047899"/>
    </source>
</evidence>
<keyword evidence="3" id="KW-0723">Serine/threonine-protein kinase</keyword>
<accession>A0A9E7G7T3</accession>
<dbReference type="InterPro" id="IPR000719">
    <property type="entry name" value="Prot_kinase_dom"/>
</dbReference>
<dbReference type="CDD" id="cd13999">
    <property type="entry name" value="STKc_MAP3K-like"/>
    <property type="match status" value="1"/>
</dbReference>
<dbReference type="FunFam" id="3.30.200.20:FF:000060">
    <property type="entry name" value="Serine/threonine-protein kinase isoform 1"/>
    <property type="match status" value="1"/>
</dbReference>
<dbReference type="PROSITE" id="PS50011">
    <property type="entry name" value="PROTEIN_KINASE_DOM"/>
    <property type="match status" value="1"/>
</dbReference>
<evidence type="ECO:0000313" key="13">
    <source>
        <dbReference type="Proteomes" id="UP001055439"/>
    </source>
</evidence>
<comment type="similarity">
    <text evidence="1">Belongs to the protein kinase superfamily. TKL Ser/Thr protein kinase family. RAF subfamily.</text>
</comment>
<dbReference type="GO" id="GO:0005524">
    <property type="term" value="F:ATP binding"/>
    <property type="evidence" value="ECO:0007669"/>
    <property type="project" value="UniProtKB-KW"/>
</dbReference>
<dbReference type="GO" id="GO:0007165">
    <property type="term" value="P:signal transduction"/>
    <property type="evidence" value="ECO:0007669"/>
    <property type="project" value="TreeGrafter"/>
</dbReference>
<dbReference type="InterPro" id="IPR011009">
    <property type="entry name" value="Kinase-like_dom_sf"/>
</dbReference>
<dbReference type="GO" id="GO:0005737">
    <property type="term" value="C:cytoplasm"/>
    <property type="evidence" value="ECO:0007669"/>
    <property type="project" value="TreeGrafter"/>
</dbReference>
<evidence type="ECO:0000256" key="3">
    <source>
        <dbReference type="ARBA" id="ARBA00022527"/>
    </source>
</evidence>
<dbReference type="PANTHER" id="PTHR23257">
    <property type="entry name" value="SERINE-THREONINE PROTEIN KINASE"/>
    <property type="match status" value="1"/>
</dbReference>
<feature type="compositionally biased region" description="Polar residues" evidence="10">
    <location>
        <begin position="694"/>
        <end position="703"/>
    </location>
</feature>
<gene>
    <name evidence="12" type="ORF">MUK42_33787</name>
</gene>
<proteinExistence type="inferred from homology"/>
<name>A0A9E7G7T3_9LILI</name>
<dbReference type="GO" id="GO:0004674">
    <property type="term" value="F:protein serine/threonine kinase activity"/>
    <property type="evidence" value="ECO:0007669"/>
    <property type="project" value="UniProtKB-KW"/>
</dbReference>
<keyword evidence="6" id="KW-0418">Kinase</keyword>
<feature type="region of interest" description="Disordered" evidence="10">
    <location>
        <begin position="659"/>
        <end position="680"/>
    </location>
</feature>
<keyword evidence="13" id="KW-1185">Reference proteome</keyword>
<dbReference type="SUPFAM" id="SSF56112">
    <property type="entry name" value="Protein kinase-like (PK-like)"/>
    <property type="match status" value="1"/>
</dbReference>
<sequence>MHVGAAMRVLARVEEVPTSVASHGGDGASERKAGGCELRKKARSFYTHELKTPKEPRPSQASIPSISCPSSLTFGDMMWVWFGAVQEGVNSFASKSPGPKRTPHVIPTVALGLPRSDHSSRNQNRRSICHVSTAAWLLNSTLVGPARRARMEMTGDSALSEQGTSSSTWWSSDFVESLQSVSLDPREETACNIGKAELSCHTASQILWSTGTFSGSIPNGFYSVIPDKKLKELYETIPSPDDIYSLGMEGFKADIILVDADKDKKLCRLKQLSAAMVKGLHSNPALLIKKIAGLCVYVLIHTNGTSVDIVMCCNHSDVGVISAVGIPNHDDDGDCEDADSGGAIMVIEVFDAYKRPTSELSPAKAAAEDISHWMDNKGVQLLGQIRHGSCRPRAILFKVLADSVGLESKLVVGLPSDGGVECADSYRHMSVVVTLNSVELLVDLMRFPGQLIPFSTKAIFISHISAAGESDSAENDSCDSPLEPNSPLYGLPDKLEAEGSPEQDENPQSLYQRRVDASSNLTGPTLRNIMLRSTTFTERKLSASHSEPNIANAIGRHSHRKAVAGQLRTASSSPEHPLSRARGRSILSGDRQLFREYTDGVVASRSDGASTSDVRRIRRRSISITPEIGDDIVRAVRAMNETLKQNRLLRDSGDESSCLFSTKDKNQLNDPPNNVEAPFQHSGAYNSLRKQSSSNQKAISLPSSPHEYGSKSTERNGDSSRTEDMVLTWNKVLQSSSFLNKPLLPFEEWNIDFSELTVGTRVGIGKLSCSLHLFSDFSFLISFFGEVFRGIWNGTDVAIKVFLEQDLTTENMEDFCNEIYILSRLRHPNVILFLGACMKPPHLSMVTEYMEMGSLYYLMHMSGQKKKLSWRKRLKMLRDICRGLMCMHRMKIVHRDLKSANCLVDKHWTVKICDFGLSQVMIDGPLRDNSSAGTPEWMAPELIRNEPFTEKCDIFSLGVIIWELCTLNRPWEGIPSVQVIYSVANEGTRLEIPEGPLGKLISDCWAEPHERPSCQEILARLLDCEYTLS</sequence>
<evidence type="ECO:0000256" key="5">
    <source>
        <dbReference type="ARBA" id="ARBA00022741"/>
    </source>
</evidence>
<dbReference type="Proteomes" id="UP001055439">
    <property type="component" value="Chromosome 5"/>
</dbReference>
<evidence type="ECO:0000256" key="9">
    <source>
        <dbReference type="ARBA" id="ARBA00048679"/>
    </source>
</evidence>
<dbReference type="SMART" id="SM00220">
    <property type="entry name" value="S_TKc"/>
    <property type="match status" value="1"/>
</dbReference>
<evidence type="ECO:0000256" key="2">
    <source>
        <dbReference type="ARBA" id="ARBA00012513"/>
    </source>
</evidence>
<dbReference type="OrthoDB" id="339325at2759"/>
<comment type="catalytic activity">
    <reaction evidence="9">
        <text>L-seryl-[protein] + ATP = O-phospho-L-seryl-[protein] + ADP + H(+)</text>
        <dbReference type="Rhea" id="RHEA:17989"/>
        <dbReference type="Rhea" id="RHEA-COMP:9863"/>
        <dbReference type="Rhea" id="RHEA-COMP:11604"/>
        <dbReference type="ChEBI" id="CHEBI:15378"/>
        <dbReference type="ChEBI" id="CHEBI:29999"/>
        <dbReference type="ChEBI" id="CHEBI:30616"/>
        <dbReference type="ChEBI" id="CHEBI:83421"/>
        <dbReference type="ChEBI" id="CHEBI:456216"/>
        <dbReference type="EC" id="2.7.11.1"/>
    </reaction>
</comment>
<dbReference type="InterPro" id="IPR050167">
    <property type="entry name" value="Ser_Thr_protein_kinase"/>
</dbReference>
<keyword evidence="7" id="KW-0067">ATP-binding</keyword>
<evidence type="ECO:0000256" key="1">
    <source>
        <dbReference type="ARBA" id="ARBA00010507"/>
    </source>
</evidence>
<feature type="region of interest" description="Disordered" evidence="10">
    <location>
        <begin position="694"/>
        <end position="721"/>
    </location>
</feature>
<dbReference type="PROSITE" id="PS00108">
    <property type="entry name" value="PROTEIN_KINASE_ST"/>
    <property type="match status" value="1"/>
</dbReference>
<dbReference type="Pfam" id="PF07714">
    <property type="entry name" value="PK_Tyr_Ser-Thr"/>
    <property type="match status" value="1"/>
</dbReference>
<dbReference type="AlphaFoldDB" id="A0A9E7G7T3"/>
<feature type="region of interest" description="Disordered" evidence="10">
    <location>
        <begin position="471"/>
        <end position="512"/>
    </location>
</feature>
<evidence type="ECO:0000256" key="7">
    <source>
        <dbReference type="ARBA" id="ARBA00022840"/>
    </source>
</evidence>
<dbReference type="InterPro" id="IPR008271">
    <property type="entry name" value="Ser/Thr_kinase_AS"/>
</dbReference>
<dbReference type="InterPro" id="IPR055164">
    <property type="entry name" value="EDR1/CTR1/ARMC3-like_pept-like"/>
</dbReference>
<evidence type="ECO:0000256" key="4">
    <source>
        <dbReference type="ARBA" id="ARBA00022679"/>
    </source>
</evidence>
<keyword evidence="4" id="KW-0808">Transferase</keyword>
<evidence type="ECO:0000259" key="11">
    <source>
        <dbReference type="PROSITE" id="PS50011"/>
    </source>
</evidence>
<feature type="compositionally biased region" description="Basic and acidic residues" evidence="10">
    <location>
        <begin position="708"/>
        <end position="721"/>
    </location>
</feature>